<keyword evidence="6" id="KW-1185">Reference proteome</keyword>
<sequence>MSSITRRQATAFIGTGVAAAFGLPRGAQAAGRTVTIASLLGNDKPETLVWHRIRDIVENKLPGRFQFRIVPNGALGGGEKEVAEGIRLGSIQGSVSTTSVFAGWVPQAQILDLPFLFRDREHLQRVLDGQVGQDLKSAIAEQGFVALGYINYGARHLLAKEAILTPEGLAGKRVRAVPNPVHTELWKALKAQPIALPIAETYNALKTGVADAMDLTKSAYAGLKLYEVVPFLIETAHIWASGTVYLSAKFWNSLNDEEKQAFSEAAAEGATYFNELIIKDEDVSVAQSKSAGGQILAVTDRTAWENAAQQVWTLFAPKLGGIEFVNAVHAS</sequence>
<gene>
    <name evidence="5" type="ORF">FHS82_000436</name>
</gene>
<accession>A0ABX0UW48</accession>
<evidence type="ECO:0000313" key="5">
    <source>
        <dbReference type="EMBL" id="NIJ56623.1"/>
    </source>
</evidence>
<dbReference type="RefSeq" id="WP_166948244.1">
    <property type="nucleotide sequence ID" value="NZ_JAASQI010000001.1"/>
</dbReference>
<comment type="similarity">
    <text evidence="2">Belongs to the bacterial solute-binding protein 7 family.</text>
</comment>
<dbReference type="PANTHER" id="PTHR33376">
    <property type="match status" value="1"/>
</dbReference>
<dbReference type="PIRSF" id="PIRSF006470">
    <property type="entry name" value="DctB"/>
    <property type="match status" value="1"/>
</dbReference>
<keyword evidence="4" id="KW-0732">Signal</keyword>
<comment type="subcellular location">
    <subcellularLocation>
        <location evidence="1">Cell envelope</location>
    </subcellularLocation>
</comment>
<dbReference type="InterPro" id="IPR038404">
    <property type="entry name" value="TRAP_DctP_sf"/>
</dbReference>
<dbReference type="Proteomes" id="UP001429580">
    <property type="component" value="Unassembled WGS sequence"/>
</dbReference>
<reference evidence="5 6" key="1">
    <citation type="submission" date="2020-03" db="EMBL/GenBank/DDBJ databases">
        <title>Genomic Encyclopedia of Type Strains, Phase IV (KMG-IV): sequencing the most valuable type-strain genomes for metagenomic binning, comparative biology and taxonomic classification.</title>
        <authorList>
            <person name="Goeker M."/>
        </authorList>
    </citation>
    <scope>NUCLEOTIDE SEQUENCE [LARGE SCALE GENOMIC DNA]</scope>
    <source>
        <strain evidence="5 6">DSM 103870</strain>
    </source>
</reference>
<dbReference type="Gene3D" id="3.40.190.170">
    <property type="entry name" value="Bacterial extracellular solute-binding protein, family 7"/>
    <property type="match status" value="1"/>
</dbReference>
<evidence type="ECO:0000256" key="3">
    <source>
        <dbReference type="ARBA" id="ARBA00022448"/>
    </source>
</evidence>
<keyword evidence="3" id="KW-0813">Transport</keyword>
<evidence type="ECO:0000256" key="4">
    <source>
        <dbReference type="ARBA" id="ARBA00022729"/>
    </source>
</evidence>
<dbReference type="CDD" id="cd13603">
    <property type="entry name" value="PBP2_TRAP_Siap_TeaA_like"/>
    <property type="match status" value="1"/>
</dbReference>
<evidence type="ECO:0000313" key="6">
    <source>
        <dbReference type="Proteomes" id="UP001429580"/>
    </source>
</evidence>
<dbReference type="NCBIfam" id="NF037995">
    <property type="entry name" value="TRAP_S1"/>
    <property type="match status" value="1"/>
</dbReference>
<organism evidence="5 6">
    <name type="scientific">Pseudochelatococcus lubricantis</name>
    <dbReference type="NCBI Taxonomy" id="1538102"/>
    <lineage>
        <taxon>Bacteria</taxon>
        <taxon>Pseudomonadati</taxon>
        <taxon>Pseudomonadota</taxon>
        <taxon>Alphaproteobacteria</taxon>
        <taxon>Hyphomicrobiales</taxon>
        <taxon>Chelatococcaceae</taxon>
        <taxon>Pseudochelatococcus</taxon>
    </lineage>
</organism>
<comment type="caution">
    <text evidence="5">The sequence shown here is derived from an EMBL/GenBank/DDBJ whole genome shotgun (WGS) entry which is preliminary data.</text>
</comment>
<evidence type="ECO:0000256" key="2">
    <source>
        <dbReference type="ARBA" id="ARBA00009023"/>
    </source>
</evidence>
<dbReference type="PANTHER" id="PTHR33376:SF4">
    <property type="entry name" value="SIALIC ACID-BINDING PERIPLASMIC PROTEIN SIAP"/>
    <property type="match status" value="1"/>
</dbReference>
<protein>
    <submittedName>
        <fullName evidence="5">Tripartite ATP-independent transporter DctP family solute receptor</fullName>
    </submittedName>
</protein>
<evidence type="ECO:0000256" key="1">
    <source>
        <dbReference type="ARBA" id="ARBA00004196"/>
    </source>
</evidence>
<proteinExistence type="inferred from homology"/>
<dbReference type="InterPro" id="IPR004682">
    <property type="entry name" value="TRAP_DctP"/>
</dbReference>
<dbReference type="InterPro" id="IPR018389">
    <property type="entry name" value="DctP_fam"/>
</dbReference>
<dbReference type="Pfam" id="PF03480">
    <property type="entry name" value="DctP"/>
    <property type="match status" value="1"/>
</dbReference>
<name>A0ABX0UW48_9HYPH</name>
<keyword evidence="5" id="KW-0675">Receptor</keyword>
<dbReference type="EMBL" id="JAASQI010000001">
    <property type="protein sequence ID" value="NIJ56623.1"/>
    <property type="molecule type" value="Genomic_DNA"/>
</dbReference>